<dbReference type="InterPro" id="IPR029044">
    <property type="entry name" value="Nucleotide-diphossugar_trans"/>
</dbReference>
<evidence type="ECO:0000256" key="7">
    <source>
        <dbReference type="ARBA" id="ARBA00047343"/>
    </source>
</evidence>
<organism evidence="10 11">
    <name type="scientific">Candidatus Cryptobacteroides merdigallinarum</name>
    <dbReference type="NCBI Taxonomy" id="2840770"/>
    <lineage>
        <taxon>Bacteria</taxon>
        <taxon>Pseudomonadati</taxon>
        <taxon>Bacteroidota</taxon>
        <taxon>Bacteroidia</taxon>
        <taxon>Bacteroidales</taxon>
        <taxon>Candidatus Cryptobacteroides</taxon>
    </lineage>
</organism>
<evidence type="ECO:0000256" key="6">
    <source>
        <dbReference type="ARBA" id="ARBA00023134"/>
    </source>
</evidence>
<dbReference type="Pfam" id="PF22640">
    <property type="entry name" value="ManC_GMP_beta-helix"/>
    <property type="match status" value="1"/>
</dbReference>
<dbReference type="InterPro" id="IPR051161">
    <property type="entry name" value="Mannose-6P_isomerase_type2"/>
</dbReference>
<dbReference type="EC" id="2.7.7.13" evidence="2"/>
<accession>A0A9D9HET6</accession>
<dbReference type="Proteomes" id="UP000810252">
    <property type="component" value="Unassembled WGS sequence"/>
</dbReference>
<evidence type="ECO:0000256" key="1">
    <source>
        <dbReference type="ARBA" id="ARBA00006115"/>
    </source>
</evidence>
<dbReference type="SUPFAM" id="SSF159283">
    <property type="entry name" value="Guanosine diphospho-D-mannose pyrophosphorylase/mannose-6-phosphate isomerase linker domain"/>
    <property type="match status" value="1"/>
</dbReference>
<dbReference type="InterPro" id="IPR005835">
    <property type="entry name" value="NTP_transferase_dom"/>
</dbReference>
<gene>
    <name evidence="10" type="ORF">IAC29_02950</name>
</gene>
<dbReference type="GO" id="GO:0004475">
    <property type="term" value="F:mannose-1-phosphate guanylyltransferase (GTP) activity"/>
    <property type="evidence" value="ECO:0007669"/>
    <property type="project" value="UniProtKB-EC"/>
</dbReference>
<evidence type="ECO:0000259" key="9">
    <source>
        <dbReference type="Pfam" id="PF22640"/>
    </source>
</evidence>
<dbReference type="FunFam" id="3.90.550.10:FF:000046">
    <property type="entry name" value="Mannose-1-phosphate guanylyltransferase (GDP)"/>
    <property type="match status" value="1"/>
</dbReference>
<dbReference type="GO" id="GO:0005525">
    <property type="term" value="F:GTP binding"/>
    <property type="evidence" value="ECO:0007669"/>
    <property type="project" value="UniProtKB-KW"/>
</dbReference>
<proteinExistence type="inferred from homology"/>
<reference evidence="10" key="2">
    <citation type="journal article" date="2021" name="PeerJ">
        <title>Extensive microbial diversity within the chicken gut microbiome revealed by metagenomics and culture.</title>
        <authorList>
            <person name="Gilroy R."/>
            <person name="Ravi A."/>
            <person name="Getino M."/>
            <person name="Pursley I."/>
            <person name="Horton D.L."/>
            <person name="Alikhan N.F."/>
            <person name="Baker D."/>
            <person name="Gharbi K."/>
            <person name="Hall N."/>
            <person name="Watson M."/>
            <person name="Adriaenssens E.M."/>
            <person name="Foster-Nyarko E."/>
            <person name="Jarju S."/>
            <person name="Secka A."/>
            <person name="Antonio M."/>
            <person name="Oren A."/>
            <person name="Chaudhuri R.R."/>
            <person name="La Ragione R."/>
            <person name="Hildebrand F."/>
            <person name="Pallen M.J."/>
        </authorList>
    </citation>
    <scope>NUCLEOTIDE SEQUENCE</scope>
    <source>
        <strain evidence="10">20514</strain>
    </source>
</reference>
<keyword evidence="4 10" id="KW-0548">Nucleotidyltransferase</keyword>
<evidence type="ECO:0000256" key="3">
    <source>
        <dbReference type="ARBA" id="ARBA00022679"/>
    </source>
</evidence>
<feature type="domain" description="Nucleotidyl transferase" evidence="8">
    <location>
        <begin position="8"/>
        <end position="288"/>
    </location>
</feature>
<comment type="catalytic activity">
    <reaction evidence="7">
        <text>alpha-D-mannose 1-phosphate + GTP + H(+) = GDP-alpha-D-mannose + diphosphate</text>
        <dbReference type="Rhea" id="RHEA:15229"/>
        <dbReference type="ChEBI" id="CHEBI:15378"/>
        <dbReference type="ChEBI" id="CHEBI:33019"/>
        <dbReference type="ChEBI" id="CHEBI:37565"/>
        <dbReference type="ChEBI" id="CHEBI:57527"/>
        <dbReference type="ChEBI" id="CHEBI:58409"/>
        <dbReference type="EC" id="2.7.7.13"/>
    </reaction>
</comment>
<dbReference type="InterPro" id="IPR049577">
    <property type="entry name" value="GMPP_N"/>
</dbReference>
<name>A0A9D9HET6_9BACT</name>
<dbReference type="PANTHER" id="PTHR46390:SF1">
    <property type="entry name" value="MANNOSE-1-PHOSPHATE GUANYLYLTRANSFERASE"/>
    <property type="match status" value="1"/>
</dbReference>
<evidence type="ECO:0000259" key="8">
    <source>
        <dbReference type="Pfam" id="PF00483"/>
    </source>
</evidence>
<sequence length="364" mass="41433">MNPNFYCVIMAGGSGTRFWPMSRVARPKQFLEVASTGKSFIRHTYERFARIIPEENILVVTTDRLGNLVREHLPELKEENLLLEPYGRDTAPCIAYATYTLLKRNPDATMVVTPADHIILDSDVFEEEVLAAMAYSSGKDVLMTLGMTPTRPDPNYGYIQVSGGRCRSDERNVMKVKTFTEKPDVELAKVFIDSGEFFWNSGIFVWSAESIRTEMERYLPEVTRLFAGWQNAIGSPVEDIFIEKVYSDCIKISIDYGVMEKTAKAWLYPAHFRWADVGTWESLYNIVHDKDDFGNVFNSRNILSKDNIESLIISEDTDKLMAVTGLKDFVVIDTRDALLICPKSDKRVKDFISGLAMPGYEKFK</sequence>
<comment type="similarity">
    <text evidence="1">Belongs to the mannose-6-phosphate isomerase type 2 family.</text>
</comment>
<evidence type="ECO:0000256" key="5">
    <source>
        <dbReference type="ARBA" id="ARBA00022741"/>
    </source>
</evidence>
<dbReference type="AlphaFoldDB" id="A0A9D9HET6"/>
<dbReference type="Gene3D" id="3.90.550.10">
    <property type="entry name" value="Spore Coat Polysaccharide Biosynthesis Protein SpsA, Chain A"/>
    <property type="match status" value="1"/>
</dbReference>
<evidence type="ECO:0000256" key="4">
    <source>
        <dbReference type="ARBA" id="ARBA00022695"/>
    </source>
</evidence>
<dbReference type="SUPFAM" id="SSF53448">
    <property type="entry name" value="Nucleotide-diphospho-sugar transferases"/>
    <property type="match status" value="1"/>
</dbReference>
<feature type="domain" description="MannoseP isomerase/GMP-like beta-helix" evidence="9">
    <location>
        <begin position="317"/>
        <end position="345"/>
    </location>
</feature>
<dbReference type="EMBL" id="JADIMQ010000044">
    <property type="protein sequence ID" value="MBO8448214.1"/>
    <property type="molecule type" value="Genomic_DNA"/>
</dbReference>
<evidence type="ECO:0000313" key="10">
    <source>
        <dbReference type="EMBL" id="MBO8448214.1"/>
    </source>
</evidence>
<keyword evidence="6" id="KW-0342">GTP-binding</keyword>
<dbReference type="PANTHER" id="PTHR46390">
    <property type="entry name" value="MANNOSE-1-PHOSPHATE GUANYLYLTRANSFERASE"/>
    <property type="match status" value="1"/>
</dbReference>
<dbReference type="CDD" id="cd02509">
    <property type="entry name" value="GDP-M1P_Guanylyltransferase"/>
    <property type="match status" value="1"/>
</dbReference>
<dbReference type="GO" id="GO:0009298">
    <property type="term" value="P:GDP-mannose biosynthetic process"/>
    <property type="evidence" value="ECO:0007669"/>
    <property type="project" value="TreeGrafter"/>
</dbReference>
<evidence type="ECO:0000313" key="11">
    <source>
        <dbReference type="Proteomes" id="UP000810252"/>
    </source>
</evidence>
<dbReference type="InterPro" id="IPR054566">
    <property type="entry name" value="ManC/GMP-like_b-helix"/>
</dbReference>
<protein>
    <recommendedName>
        <fullName evidence="2">mannose-1-phosphate guanylyltransferase</fullName>
        <ecNumber evidence="2">2.7.7.13</ecNumber>
    </recommendedName>
</protein>
<keyword evidence="3" id="KW-0808">Transferase</keyword>
<keyword evidence="5" id="KW-0547">Nucleotide-binding</keyword>
<reference evidence="10" key="1">
    <citation type="submission" date="2020-10" db="EMBL/GenBank/DDBJ databases">
        <authorList>
            <person name="Gilroy R."/>
        </authorList>
    </citation>
    <scope>NUCLEOTIDE SEQUENCE</scope>
    <source>
        <strain evidence="10">20514</strain>
    </source>
</reference>
<comment type="caution">
    <text evidence="10">The sequence shown here is derived from an EMBL/GenBank/DDBJ whole genome shotgun (WGS) entry which is preliminary data.</text>
</comment>
<evidence type="ECO:0000256" key="2">
    <source>
        <dbReference type="ARBA" id="ARBA00012387"/>
    </source>
</evidence>
<dbReference type="Pfam" id="PF00483">
    <property type="entry name" value="NTP_transferase"/>
    <property type="match status" value="1"/>
</dbReference>